<reference evidence="2 3" key="1">
    <citation type="journal article" date="2008" name="Int. J. Syst. Evol. Microbiol.">
        <title>Amphritea japonica sp. nov. and Amphritea balenae sp. nov., isolated from the sediment adjacent to sperm whale carcasses off Kagoshima, Japan.</title>
        <authorList>
            <person name="Miyazaki M."/>
            <person name="Nogi Y."/>
            <person name="Fujiwara Y."/>
            <person name="Kawato M."/>
            <person name="Nagahama T."/>
            <person name="Kubokawa K."/>
            <person name="Horikoshi K."/>
        </authorList>
    </citation>
    <scope>NUCLEOTIDE SEQUENCE [LARGE SCALE GENOMIC DNA]</scope>
    <source>
        <strain evidence="2 3">ATCC BAA-1530</strain>
    </source>
</reference>
<gene>
    <name evidence="2" type="ORF">AMJAP_2056</name>
</gene>
<dbReference type="Gene3D" id="3.10.450.160">
    <property type="entry name" value="inner membrane protein cigr"/>
    <property type="match status" value="1"/>
</dbReference>
<dbReference type="EMBL" id="AP014545">
    <property type="protein sequence ID" value="BBB26647.1"/>
    <property type="molecule type" value="Genomic_DNA"/>
</dbReference>
<evidence type="ECO:0000313" key="2">
    <source>
        <dbReference type="EMBL" id="BBB26647.1"/>
    </source>
</evidence>
<name>A0A7R6PAY5_9GAMM</name>
<feature type="compositionally biased region" description="Basic and acidic residues" evidence="1">
    <location>
        <begin position="22"/>
        <end position="70"/>
    </location>
</feature>
<accession>A0A7R6PAY5</accession>
<dbReference type="Proteomes" id="UP000595663">
    <property type="component" value="Chromosome"/>
</dbReference>
<dbReference type="AlphaFoldDB" id="A0A7R6PAY5"/>
<proteinExistence type="predicted"/>
<feature type="region of interest" description="Disordered" evidence="1">
    <location>
        <begin position="1"/>
        <end position="99"/>
    </location>
</feature>
<protein>
    <submittedName>
        <fullName evidence="2">Uncharacterized protein</fullName>
    </submittedName>
</protein>
<dbReference type="KEGG" id="ajp:AMJAP_2056"/>
<sequence>MTVPVTVLAKKPDGAGKANAHSQKEHHEGSAGKHQSTSEDSERSDKARRFNDEEQRRVREHYLGDQSDHRGKGKKKEKRIPPGLQKKLERGGELPPGWQNKVAVGEVLDSDLYSRSEPLPDELESVLGRVAGEEHRRIGHKVIKVLEGDATVIDVIDILDGM</sequence>
<evidence type="ECO:0000313" key="3">
    <source>
        <dbReference type="Proteomes" id="UP000595663"/>
    </source>
</evidence>
<organism evidence="2 3">
    <name type="scientific">Amphritea japonica ATCC BAA-1530</name>
    <dbReference type="NCBI Taxonomy" id="1278309"/>
    <lineage>
        <taxon>Bacteria</taxon>
        <taxon>Pseudomonadati</taxon>
        <taxon>Pseudomonadota</taxon>
        <taxon>Gammaproteobacteria</taxon>
        <taxon>Oceanospirillales</taxon>
        <taxon>Oceanospirillaceae</taxon>
        <taxon>Amphritea</taxon>
    </lineage>
</organism>
<keyword evidence="3" id="KW-1185">Reference proteome</keyword>
<evidence type="ECO:0000256" key="1">
    <source>
        <dbReference type="SAM" id="MobiDB-lite"/>
    </source>
</evidence>